<dbReference type="Gene3D" id="1.20.1280.50">
    <property type="match status" value="1"/>
</dbReference>
<dbReference type="PANTHER" id="PTHR32141">
    <property type="match status" value="1"/>
</dbReference>
<dbReference type="Pfam" id="PF00646">
    <property type="entry name" value="F-box"/>
    <property type="match status" value="1"/>
</dbReference>
<dbReference type="InterPro" id="IPR001810">
    <property type="entry name" value="F-box_dom"/>
</dbReference>
<reference evidence="2" key="1">
    <citation type="submission" date="2024-10" db="EMBL/GenBank/DDBJ databases">
        <authorList>
            <person name="Ryan C."/>
        </authorList>
    </citation>
    <scope>NUCLEOTIDE SEQUENCE [LARGE SCALE GENOMIC DNA]</scope>
</reference>
<dbReference type="AlphaFoldDB" id="A0ABC9AI88"/>
<dbReference type="PANTHER" id="PTHR32141:SF26">
    <property type="entry name" value="OS08G0328600 PROTEIN"/>
    <property type="match status" value="1"/>
</dbReference>
<dbReference type="InterPro" id="IPR055411">
    <property type="entry name" value="LRR_FXL15/At3g58940/PEG3-like"/>
</dbReference>
<dbReference type="CDD" id="cd22160">
    <property type="entry name" value="F-box_AtFBL13-like"/>
    <property type="match status" value="1"/>
</dbReference>
<feature type="domain" description="F-box" evidence="1">
    <location>
        <begin position="9"/>
        <end position="56"/>
    </location>
</feature>
<sequence length="531" mass="59049">MAAAAAPLRCHLSDFPDELLLCILSFLPARDATAAAVLSRRWRSLWLSSGVVYLDSRSFGRSSWQTERNFSFYERRTTQCEDCKGFLRAAAKALAAAAAAAPITRLTFVAKIDSLICRPDVLSDDRDLLAAVLSNPAVRRVEELHVEVEHWSGLPLRFASLPSESLRVLRAVNCSPVAAAPPGAASFPRLAELHLHKYRGVSIAELQPIVDAAPQLATMHLESCIIKGEEKVSHTLPGTMAKSYRLVCPAVTALVFAGCTFVISLELDAPRLRSFRYFGTVQHCDRLSLNPIRPLSVIQVADLHLRDESHAFLDQGCVPSSFWHFIRNFRSAKVLKLKLDFSMARVALKTSQDEVLDGHTTTLFRNLEQLDLDAHYLPGSTASMVTLARLLRGCPVVRDLRLKLSKGLLGRMNERSSLDQEARADFHKSVDRFRHKRSPMCSLGGQDDHDNYYEGAFGHDIHALTEQSFCCLESSLRRVSLHFCMDRPNCLGVQLAKFFAANGRVLEEIHIDDGSHKLCEHMKASISGMDC</sequence>
<dbReference type="InterPro" id="IPR032675">
    <property type="entry name" value="LRR_dom_sf"/>
</dbReference>
<dbReference type="InterPro" id="IPR036047">
    <property type="entry name" value="F-box-like_dom_sf"/>
</dbReference>
<dbReference type="PROSITE" id="PS50181">
    <property type="entry name" value="FBOX"/>
    <property type="match status" value="1"/>
</dbReference>
<gene>
    <name evidence="2" type="ORF">URODEC1_LOCUS55119</name>
</gene>
<evidence type="ECO:0000313" key="3">
    <source>
        <dbReference type="Proteomes" id="UP001497457"/>
    </source>
</evidence>
<protein>
    <recommendedName>
        <fullName evidence="1">F-box domain-containing protein</fullName>
    </recommendedName>
</protein>
<dbReference type="InterPro" id="IPR053781">
    <property type="entry name" value="F-box_AtFBL13-like"/>
</dbReference>
<evidence type="ECO:0000313" key="2">
    <source>
        <dbReference type="EMBL" id="CAL4979118.1"/>
    </source>
</evidence>
<organism evidence="2 3">
    <name type="scientific">Urochloa decumbens</name>
    <dbReference type="NCBI Taxonomy" id="240449"/>
    <lineage>
        <taxon>Eukaryota</taxon>
        <taxon>Viridiplantae</taxon>
        <taxon>Streptophyta</taxon>
        <taxon>Embryophyta</taxon>
        <taxon>Tracheophyta</taxon>
        <taxon>Spermatophyta</taxon>
        <taxon>Magnoliopsida</taxon>
        <taxon>Liliopsida</taxon>
        <taxon>Poales</taxon>
        <taxon>Poaceae</taxon>
        <taxon>PACMAD clade</taxon>
        <taxon>Panicoideae</taxon>
        <taxon>Panicodae</taxon>
        <taxon>Paniceae</taxon>
        <taxon>Melinidinae</taxon>
        <taxon>Urochloa</taxon>
    </lineage>
</organism>
<accession>A0ABC9AI88</accession>
<dbReference type="Proteomes" id="UP001497457">
    <property type="component" value="Chromosome 21rd"/>
</dbReference>
<name>A0ABC9AI88_9POAL</name>
<dbReference type="Gene3D" id="3.80.10.10">
    <property type="entry name" value="Ribonuclease Inhibitor"/>
    <property type="match status" value="1"/>
</dbReference>
<dbReference type="InterPro" id="IPR055302">
    <property type="entry name" value="F-box_dom-containing"/>
</dbReference>
<dbReference type="SMART" id="SM00256">
    <property type="entry name" value="FBOX"/>
    <property type="match status" value="1"/>
</dbReference>
<proteinExistence type="predicted"/>
<evidence type="ECO:0000259" key="1">
    <source>
        <dbReference type="PROSITE" id="PS50181"/>
    </source>
</evidence>
<dbReference type="SUPFAM" id="SSF52047">
    <property type="entry name" value="RNI-like"/>
    <property type="match status" value="1"/>
</dbReference>
<dbReference type="SUPFAM" id="SSF81383">
    <property type="entry name" value="F-box domain"/>
    <property type="match status" value="1"/>
</dbReference>
<dbReference type="Pfam" id="PF24758">
    <property type="entry name" value="LRR_At5g56370"/>
    <property type="match status" value="1"/>
</dbReference>
<keyword evidence="3" id="KW-1185">Reference proteome</keyword>
<dbReference type="EMBL" id="OZ075131">
    <property type="protein sequence ID" value="CAL4979118.1"/>
    <property type="molecule type" value="Genomic_DNA"/>
</dbReference>